<dbReference type="InterPro" id="IPR001519">
    <property type="entry name" value="Ferritin"/>
</dbReference>
<accession>A0AAV2THX0</accession>
<dbReference type="GO" id="GO:0008198">
    <property type="term" value="F:ferrous iron binding"/>
    <property type="evidence" value="ECO:0007669"/>
    <property type="project" value="TreeGrafter"/>
</dbReference>
<comment type="function">
    <text evidence="9">Stores iron in a soluble, non-toxic, readily available form. Important for iron homeostasis. Iron is taken up in the ferrous form and deposited as ferric hydroxides after oxidation.</text>
</comment>
<sequence>MQKFQFNLPSECEEKLNQVIDLFWGVERNYVMMAALCGSDVNLNGFYYCFNFCAARTRLYWEKFCKYLIVRGGQLNVNTIKPMIEVPKNLEHGVIPLMEITLQMEEAMAESLRELILLAKNKGDLETSAFVQTWPLRNFVRRIKWATYHLNGMKSCNNDHVYNRLCMQPLITAWKERVVTETYRPFERALLISYGEIQGVQDKKFGYNPMFGSRYKAPTYDTNNAEEVFVDMFNIY</sequence>
<organism evidence="11 12">
    <name type="scientific">Calicophoron daubneyi</name>
    <name type="common">Rumen fluke</name>
    <name type="synonym">Paramphistomum daubneyi</name>
    <dbReference type="NCBI Taxonomy" id="300641"/>
    <lineage>
        <taxon>Eukaryota</taxon>
        <taxon>Metazoa</taxon>
        <taxon>Spiralia</taxon>
        <taxon>Lophotrochozoa</taxon>
        <taxon>Platyhelminthes</taxon>
        <taxon>Trematoda</taxon>
        <taxon>Digenea</taxon>
        <taxon>Plagiorchiida</taxon>
        <taxon>Pronocephalata</taxon>
        <taxon>Paramphistomoidea</taxon>
        <taxon>Paramphistomidae</taxon>
        <taxon>Calicophoron</taxon>
    </lineage>
</organism>
<protein>
    <recommendedName>
        <fullName evidence="9">Ferritin</fullName>
        <ecNumber evidence="9">1.16.3.1</ecNumber>
    </recommendedName>
</protein>
<dbReference type="PANTHER" id="PTHR11431:SF75">
    <property type="entry name" value="FERRITIN"/>
    <property type="match status" value="1"/>
</dbReference>
<feature type="binding site" evidence="8">
    <location>
        <position position="105"/>
    </location>
    <ligand>
        <name>Fe cation</name>
        <dbReference type="ChEBI" id="CHEBI:24875"/>
        <label>1</label>
    </ligand>
</feature>
<evidence type="ECO:0000256" key="1">
    <source>
        <dbReference type="ARBA" id="ARBA00007513"/>
    </source>
</evidence>
<name>A0AAV2THX0_CALDB</name>
<comment type="caution">
    <text evidence="11">The sequence shown here is derived from an EMBL/GenBank/DDBJ whole genome shotgun (WGS) entry which is preliminary data.</text>
</comment>
<comment type="similarity">
    <text evidence="1 9">Belongs to the ferritin family.</text>
</comment>
<evidence type="ECO:0000313" key="12">
    <source>
        <dbReference type="Proteomes" id="UP001497525"/>
    </source>
</evidence>
<dbReference type="GO" id="GO:0008199">
    <property type="term" value="F:ferric iron binding"/>
    <property type="evidence" value="ECO:0007669"/>
    <property type="project" value="InterPro"/>
</dbReference>
<dbReference type="EC" id="1.16.3.1" evidence="9"/>
<dbReference type="GO" id="GO:0006826">
    <property type="term" value="P:iron ion transport"/>
    <property type="evidence" value="ECO:0007669"/>
    <property type="project" value="InterPro"/>
</dbReference>
<dbReference type="GO" id="GO:0005737">
    <property type="term" value="C:cytoplasm"/>
    <property type="evidence" value="ECO:0007669"/>
    <property type="project" value="TreeGrafter"/>
</dbReference>
<keyword evidence="2 9" id="KW-0409">Iron storage</keyword>
<dbReference type="GO" id="GO:0004322">
    <property type="term" value="F:ferroxidase activity"/>
    <property type="evidence" value="ECO:0007669"/>
    <property type="project" value="UniProtKB-EC"/>
</dbReference>
<gene>
    <name evidence="11" type="ORF">CDAUBV1_LOCUS10022</name>
</gene>
<comment type="function">
    <text evidence="6">Stores iron in a soluble, non-toxic, readily available form. Important for iron homeostasis. Has ferroxidase activity. Iron is taken up in the ferrous form and deposited as ferric hydroxides after oxidation.</text>
</comment>
<keyword evidence="4 9" id="KW-0560">Oxidoreductase</keyword>
<reference evidence="11" key="1">
    <citation type="submission" date="2024-06" db="EMBL/GenBank/DDBJ databases">
        <authorList>
            <person name="Liu X."/>
            <person name="Lenzi L."/>
            <person name="Haldenby T S."/>
            <person name="Uol C."/>
        </authorList>
    </citation>
    <scope>NUCLEOTIDE SEQUENCE</scope>
</reference>
<proteinExistence type="inferred from homology"/>
<dbReference type="Pfam" id="PF00210">
    <property type="entry name" value="Ferritin"/>
    <property type="match status" value="1"/>
</dbReference>
<comment type="catalytic activity">
    <reaction evidence="7 9">
        <text>4 Fe(2+) + O2 + 4 H(+) = 4 Fe(3+) + 2 H2O</text>
        <dbReference type="Rhea" id="RHEA:11148"/>
        <dbReference type="ChEBI" id="CHEBI:15377"/>
        <dbReference type="ChEBI" id="CHEBI:15378"/>
        <dbReference type="ChEBI" id="CHEBI:15379"/>
        <dbReference type="ChEBI" id="CHEBI:29033"/>
        <dbReference type="ChEBI" id="CHEBI:29034"/>
        <dbReference type="EC" id="1.16.3.1"/>
    </reaction>
</comment>
<dbReference type="PROSITE" id="PS50905">
    <property type="entry name" value="FERRITIN_LIKE"/>
    <property type="match status" value="1"/>
</dbReference>
<evidence type="ECO:0000259" key="10">
    <source>
        <dbReference type="PROSITE" id="PS50905"/>
    </source>
</evidence>
<evidence type="ECO:0000256" key="8">
    <source>
        <dbReference type="PIRSR" id="PIRSR601519-1"/>
    </source>
</evidence>
<evidence type="ECO:0000313" key="11">
    <source>
        <dbReference type="EMBL" id="CAL5135917.1"/>
    </source>
</evidence>
<dbReference type="AlphaFoldDB" id="A0AAV2THX0"/>
<dbReference type="InterPro" id="IPR008331">
    <property type="entry name" value="Ferritin_DPS_dom"/>
</dbReference>
<dbReference type="GO" id="GO:0006879">
    <property type="term" value="P:intracellular iron ion homeostasis"/>
    <property type="evidence" value="ECO:0007669"/>
    <property type="project" value="UniProtKB-KW"/>
</dbReference>
<dbReference type="Proteomes" id="UP001497525">
    <property type="component" value="Unassembled WGS sequence"/>
</dbReference>
<evidence type="ECO:0000256" key="7">
    <source>
        <dbReference type="ARBA" id="ARBA00047990"/>
    </source>
</evidence>
<evidence type="ECO:0000256" key="4">
    <source>
        <dbReference type="ARBA" id="ARBA00023002"/>
    </source>
</evidence>
<dbReference type="PANTHER" id="PTHR11431">
    <property type="entry name" value="FERRITIN"/>
    <property type="match status" value="1"/>
</dbReference>
<dbReference type="Gene3D" id="1.20.1260.10">
    <property type="match status" value="1"/>
</dbReference>
<dbReference type="InterPro" id="IPR009078">
    <property type="entry name" value="Ferritin-like_SF"/>
</dbReference>
<evidence type="ECO:0000256" key="6">
    <source>
        <dbReference type="ARBA" id="ARBA00025111"/>
    </source>
</evidence>
<evidence type="ECO:0000256" key="3">
    <source>
        <dbReference type="ARBA" id="ARBA00022723"/>
    </source>
</evidence>
<keyword evidence="5 8" id="KW-0408">Iron</keyword>
<keyword evidence="3 8" id="KW-0479">Metal-binding</keyword>
<dbReference type="InterPro" id="IPR009040">
    <property type="entry name" value="Ferritin-like_diiron"/>
</dbReference>
<feature type="domain" description="Ferritin-like diiron" evidence="10">
    <location>
        <begin position="6"/>
        <end position="157"/>
    </location>
</feature>
<dbReference type="SUPFAM" id="SSF47240">
    <property type="entry name" value="Ferritin-like"/>
    <property type="match status" value="1"/>
</dbReference>
<evidence type="ECO:0000256" key="2">
    <source>
        <dbReference type="ARBA" id="ARBA00022434"/>
    </source>
</evidence>
<evidence type="ECO:0000256" key="5">
    <source>
        <dbReference type="ARBA" id="ARBA00023004"/>
    </source>
</evidence>
<evidence type="ECO:0000256" key="9">
    <source>
        <dbReference type="RuleBase" id="RU361145"/>
    </source>
</evidence>
<dbReference type="EMBL" id="CAXLJL010000279">
    <property type="protein sequence ID" value="CAL5135917.1"/>
    <property type="molecule type" value="Genomic_DNA"/>
</dbReference>
<dbReference type="InterPro" id="IPR012347">
    <property type="entry name" value="Ferritin-like"/>
</dbReference>